<evidence type="ECO:0000256" key="8">
    <source>
        <dbReference type="ARBA" id="ARBA00022801"/>
    </source>
</evidence>
<dbReference type="GO" id="GO:0000166">
    <property type="term" value="F:nucleotide binding"/>
    <property type="evidence" value="ECO:0007669"/>
    <property type="project" value="UniProtKB-KW"/>
</dbReference>
<accession>L7VWJ0</accession>
<evidence type="ECO:0000313" key="11">
    <source>
        <dbReference type="EMBL" id="AGC71403.1"/>
    </source>
</evidence>
<keyword evidence="5 9" id="KW-0963">Cytoplasm</keyword>
<evidence type="ECO:0000259" key="10">
    <source>
        <dbReference type="Pfam" id="PF01975"/>
    </source>
</evidence>
<gene>
    <name evidence="9" type="primary">surE</name>
</gene>
<dbReference type="SUPFAM" id="SSF64167">
    <property type="entry name" value="SurE-like"/>
    <property type="match status" value="1"/>
</dbReference>
<keyword evidence="6 9" id="KW-0479">Metal-binding</keyword>
<dbReference type="NCBIfam" id="NF001490">
    <property type="entry name" value="PRK00346.1-4"/>
    <property type="match status" value="1"/>
</dbReference>
<comment type="subcellular location">
    <subcellularLocation>
        <location evidence="3 9">Cytoplasm</location>
    </subcellularLocation>
</comment>
<dbReference type="GO" id="GO:0008253">
    <property type="term" value="F:5'-nucleotidase activity"/>
    <property type="evidence" value="ECO:0007669"/>
    <property type="project" value="UniProtKB-UniRule"/>
</dbReference>
<feature type="domain" description="Survival protein SurE-like phosphatase/nucleotidase" evidence="10">
    <location>
        <begin position="3"/>
        <end position="174"/>
    </location>
</feature>
<evidence type="ECO:0000256" key="5">
    <source>
        <dbReference type="ARBA" id="ARBA00022490"/>
    </source>
</evidence>
<dbReference type="InterPro" id="IPR030048">
    <property type="entry name" value="SurE"/>
</dbReference>
<evidence type="ECO:0000256" key="9">
    <source>
        <dbReference type="HAMAP-Rule" id="MF_00060"/>
    </source>
</evidence>
<dbReference type="PANTHER" id="PTHR30457:SF12">
    <property type="entry name" value="5'_3'-NUCLEOTIDASE SURE"/>
    <property type="match status" value="1"/>
</dbReference>
<reference evidence="11" key="1">
    <citation type="submission" date="2012-09" db="EMBL/GenBank/DDBJ databases">
        <title>Metagenomic Characterization of a Microbial Community in Wastewater Detects High Levels of Antibiotic Resistance.</title>
        <authorList>
            <person name="Abrams M."/>
            <person name="Caldwell A."/>
            <person name="Vandaei E."/>
            <person name="Lee W."/>
            <person name="Perrott J."/>
            <person name="Khan S.Y."/>
            <person name="Ta J."/>
            <person name="Romero D."/>
            <person name="Nguyen V."/>
            <person name="Pourmand N."/>
            <person name="Ouverney C.C."/>
        </authorList>
    </citation>
    <scope>NUCLEOTIDE SEQUENCE</scope>
</reference>
<evidence type="ECO:0000256" key="2">
    <source>
        <dbReference type="ARBA" id="ARBA00001946"/>
    </source>
</evidence>
<sequence>MQILLANDDGIYAPGLAALGKALNKLGNVLTVAPATEQSGVGHSITYLTPLTCKKIFDGDHFRGWAVEGSPADCVKLGVAELAQGQVDLVVSGINGGLNAGINVLYSGTVAAAIEGAFFRIPSIAVSLEYDPHADFASAADFAVDLIQQILEQKLEGPELFNINIPTAATAKLRSGSRPCVRCVPMGVERYGEHYIKRQDPKGRDYFWSTNDPPPKPTEHETDLTALAAGHVTVTPLSFDLTKSPLLEKMATWTLK</sequence>
<name>L7VWJ0_9BACT</name>
<feature type="binding site" evidence="9">
    <location>
        <position position="95"/>
    </location>
    <ligand>
        <name>a divalent metal cation</name>
        <dbReference type="ChEBI" id="CHEBI:60240"/>
    </ligand>
</feature>
<evidence type="ECO:0000256" key="4">
    <source>
        <dbReference type="ARBA" id="ARBA00011062"/>
    </source>
</evidence>
<dbReference type="GO" id="GO:0008254">
    <property type="term" value="F:3'-nucleotidase activity"/>
    <property type="evidence" value="ECO:0007669"/>
    <property type="project" value="TreeGrafter"/>
</dbReference>
<feature type="binding site" evidence="9">
    <location>
        <position position="8"/>
    </location>
    <ligand>
        <name>a divalent metal cation</name>
        <dbReference type="ChEBI" id="CHEBI:60240"/>
    </ligand>
</feature>
<dbReference type="NCBIfam" id="TIGR00087">
    <property type="entry name" value="surE"/>
    <property type="match status" value="1"/>
</dbReference>
<dbReference type="PANTHER" id="PTHR30457">
    <property type="entry name" value="5'-NUCLEOTIDASE SURE"/>
    <property type="match status" value="1"/>
</dbReference>
<protein>
    <recommendedName>
        <fullName evidence="9">5'-nucleotidase SurE</fullName>
        <ecNumber evidence="9">3.1.3.5</ecNumber>
    </recommendedName>
    <alternativeName>
        <fullName evidence="9">Nucleoside 5'-monophosphate phosphohydrolase</fullName>
    </alternativeName>
</protein>
<organism evidence="11">
    <name type="scientific">uncultured bacterium A1Q1_fos_1815</name>
    <dbReference type="NCBI Taxonomy" id="1256553"/>
    <lineage>
        <taxon>Bacteria</taxon>
        <taxon>environmental samples</taxon>
    </lineage>
</organism>
<dbReference type="FunFam" id="3.40.1210.10:FF:000001">
    <property type="entry name" value="5'/3'-nucleotidase SurE"/>
    <property type="match status" value="1"/>
</dbReference>
<evidence type="ECO:0000256" key="6">
    <source>
        <dbReference type="ARBA" id="ARBA00022723"/>
    </source>
</evidence>
<dbReference type="Pfam" id="PF01975">
    <property type="entry name" value="SurE"/>
    <property type="match status" value="1"/>
</dbReference>
<dbReference type="AlphaFoldDB" id="L7VWJ0"/>
<dbReference type="GO" id="GO:0005737">
    <property type="term" value="C:cytoplasm"/>
    <property type="evidence" value="ECO:0007669"/>
    <property type="project" value="UniProtKB-SubCell"/>
</dbReference>
<evidence type="ECO:0000256" key="1">
    <source>
        <dbReference type="ARBA" id="ARBA00000815"/>
    </source>
</evidence>
<keyword evidence="8 9" id="KW-0378">Hydrolase</keyword>
<feature type="binding site" evidence="9">
    <location>
        <position position="39"/>
    </location>
    <ligand>
        <name>a divalent metal cation</name>
        <dbReference type="ChEBI" id="CHEBI:60240"/>
    </ligand>
</feature>
<comment type="cofactor">
    <cofactor evidence="2">
        <name>Mg(2+)</name>
        <dbReference type="ChEBI" id="CHEBI:18420"/>
    </cofactor>
</comment>
<dbReference type="InterPro" id="IPR002828">
    <property type="entry name" value="SurE-like_Pase/nucleotidase"/>
</dbReference>
<comment type="function">
    <text evidence="9">Nucleotidase that shows phosphatase activity on nucleoside 5'-monophosphates.</text>
</comment>
<dbReference type="Gene3D" id="3.40.1210.10">
    <property type="entry name" value="Survival protein SurE-like phosphatase/nucleotidase"/>
    <property type="match status" value="1"/>
</dbReference>
<comment type="similarity">
    <text evidence="4 9">Belongs to the SurE nucleotidase family.</text>
</comment>
<evidence type="ECO:0000256" key="3">
    <source>
        <dbReference type="ARBA" id="ARBA00004496"/>
    </source>
</evidence>
<comment type="catalytic activity">
    <reaction evidence="1 9">
        <text>a ribonucleoside 5'-phosphate + H2O = a ribonucleoside + phosphate</text>
        <dbReference type="Rhea" id="RHEA:12484"/>
        <dbReference type="ChEBI" id="CHEBI:15377"/>
        <dbReference type="ChEBI" id="CHEBI:18254"/>
        <dbReference type="ChEBI" id="CHEBI:43474"/>
        <dbReference type="ChEBI" id="CHEBI:58043"/>
        <dbReference type="EC" id="3.1.3.5"/>
    </reaction>
</comment>
<dbReference type="InterPro" id="IPR036523">
    <property type="entry name" value="SurE-like_sf"/>
</dbReference>
<dbReference type="HAMAP" id="MF_00060">
    <property type="entry name" value="SurE"/>
    <property type="match status" value="1"/>
</dbReference>
<dbReference type="GO" id="GO:0046872">
    <property type="term" value="F:metal ion binding"/>
    <property type="evidence" value="ECO:0007669"/>
    <property type="project" value="UniProtKB-UniRule"/>
</dbReference>
<dbReference type="EC" id="3.1.3.5" evidence="9"/>
<feature type="binding site" evidence="9">
    <location>
        <position position="9"/>
    </location>
    <ligand>
        <name>a divalent metal cation</name>
        <dbReference type="ChEBI" id="CHEBI:60240"/>
    </ligand>
</feature>
<dbReference type="GO" id="GO:0004309">
    <property type="term" value="F:exopolyphosphatase activity"/>
    <property type="evidence" value="ECO:0007669"/>
    <property type="project" value="TreeGrafter"/>
</dbReference>
<comment type="cofactor">
    <cofactor evidence="9">
        <name>a divalent metal cation</name>
        <dbReference type="ChEBI" id="CHEBI:60240"/>
    </cofactor>
    <text evidence="9">Binds 1 divalent metal cation per subunit.</text>
</comment>
<keyword evidence="7 9" id="KW-0547">Nucleotide-binding</keyword>
<evidence type="ECO:0000256" key="7">
    <source>
        <dbReference type="ARBA" id="ARBA00022741"/>
    </source>
</evidence>
<dbReference type="EMBL" id="JX649870">
    <property type="protein sequence ID" value="AGC71403.1"/>
    <property type="molecule type" value="Genomic_DNA"/>
</dbReference>
<proteinExistence type="inferred from homology"/>